<keyword evidence="7" id="KW-0325">Glycoprotein</keyword>
<dbReference type="PANTHER" id="PTHR12231">
    <property type="entry name" value="CTX-RELATED TYPE I TRANSMEMBRANE PROTEIN"/>
    <property type="match status" value="1"/>
</dbReference>
<gene>
    <name evidence="11" type="ORF">MELIAE_LOCUS11498</name>
</gene>
<dbReference type="InterPro" id="IPR036179">
    <property type="entry name" value="Ig-like_dom_sf"/>
</dbReference>
<protein>
    <recommendedName>
        <fullName evidence="10">Ig-like domain-containing protein</fullName>
    </recommendedName>
</protein>
<name>A0A9P0FN56_BRAAE</name>
<dbReference type="SUPFAM" id="SSF48726">
    <property type="entry name" value="Immunoglobulin"/>
    <property type="match status" value="3"/>
</dbReference>
<dbReference type="FunFam" id="2.60.40.10:FF:000376">
    <property type="entry name" value="CLUMA_CG000981, isoform A"/>
    <property type="match status" value="1"/>
</dbReference>
<dbReference type="InterPro" id="IPR013106">
    <property type="entry name" value="Ig_V-set"/>
</dbReference>
<evidence type="ECO:0000256" key="5">
    <source>
        <dbReference type="ARBA" id="ARBA00023136"/>
    </source>
</evidence>
<keyword evidence="2" id="KW-1003">Cell membrane</keyword>
<comment type="subcellular location">
    <subcellularLocation>
        <location evidence="1">Cell membrane</location>
    </subcellularLocation>
</comment>
<dbReference type="Proteomes" id="UP001154078">
    <property type="component" value="Chromosome 8"/>
</dbReference>
<evidence type="ECO:0000313" key="11">
    <source>
        <dbReference type="EMBL" id="CAH0562370.1"/>
    </source>
</evidence>
<dbReference type="Pfam" id="PF07679">
    <property type="entry name" value="I-set"/>
    <property type="match status" value="1"/>
</dbReference>
<dbReference type="InterPro" id="IPR003599">
    <property type="entry name" value="Ig_sub"/>
</dbReference>
<feature type="signal peptide" evidence="9">
    <location>
        <begin position="1"/>
        <end position="27"/>
    </location>
</feature>
<dbReference type="InterPro" id="IPR013098">
    <property type="entry name" value="Ig_I-set"/>
</dbReference>
<reference evidence="11" key="1">
    <citation type="submission" date="2021-12" db="EMBL/GenBank/DDBJ databases">
        <authorList>
            <person name="King R."/>
        </authorList>
    </citation>
    <scope>NUCLEOTIDE SEQUENCE</scope>
</reference>
<dbReference type="AlphaFoldDB" id="A0A9P0FN56"/>
<evidence type="ECO:0000313" key="12">
    <source>
        <dbReference type="Proteomes" id="UP001154078"/>
    </source>
</evidence>
<dbReference type="PROSITE" id="PS50835">
    <property type="entry name" value="IG_LIKE"/>
    <property type="match status" value="3"/>
</dbReference>
<dbReference type="EMBL" id="OV121139">
    <property type="protein sequence ID" value="CAH0562370.1"/>
    <property type="molecule type" value="Genomic_DNA"/>
</dbReference>
<keyword evidence="5" id="KW-0472">Membrane</keyword>
<dbReference type="InterPro" id="IPR013783">
    <property type="entry name" value="Ig-like_fold"/>
</dbReference>
<dbReference type="SMART" id="SM00406">
    <property type="entry name" value="IGv"/>
    <property type="match status" value="2"/>
</dbReference>
<keyword evidence="6" id="KW-1015">Disulfide bond</keyword>
<dbReference type="SMART" id="SM00409">
    <property type="entry name" value="IG"/>
    <property type="match status" value="3"/>
</dbReference>
<evidence type="ECO:0000256" key="8">
    <source>
        <dbReference type="ARBA" id="ARBA00023319"/>
    </source>
</evidence>
<dbReference type="OrthoDB" id="10012075at2759"/>
<evidence type="ECO:0000256" key="6">
    <source>
        <dbReference type="ARBA" id="ARBA00023157"/>
    </source>
</evidence>
<evidence type="ECO:0000259" key="10">
    <source>
        <dbReference type="PROSITE" id="PS50835"/>
    </source>
</evidence>
<dbReference type="FunFam" id="2.60.40.10:FF:000328">
    <property type="entry name" value="CLUMA_CG000981, isoform A"/>
    <property type="match status" value="1"/>
</dbReference>
<accession>A0A9P0FN56</accession>
<keyword evidence="8" id="KW-0393">Immunoglobulin domain</keyword>
<dbReference type="InterPro" id="IPR007110">
    <property type="entry name" value="Ig-like_dom"/>
</dbReference>
<keyword evidence="4" id="KW-0677">Repeat</keyword>
<evidence type="ECO:0000256" key="9">
    <source>
        <dbReference type="SAM" id="SignalP"/>
    </source>
</evidence>
<evidence type="ECO:0000256" key="1">
    <source>
        <dbReference type="ARBA" id="ARBA00004236"/>
    </source>
</evidence>
<dbReference type="SMART" id="SM00408">
    <property type="entry name" value="IGc2"/>
    <property type="match status" value="3"/>
</dbReference>
<evidence type="ECO:0000256" key="3">
    <source>
        <dbReference type="ARBA" id="ARBA00022729"/>
    </source>
</evidence>
<dbReference type="PANTHER" id="PTHR12231:SF255">
    <property type="entry name" value="DPR-INTERACTING PROTEIN ALPHA, ISOFORM A"/>
    <property type="match status" value="1"/>
</dbReference>
<keyword evidence="3 9" id="KW-0732">Signal</keyword>
<evidence type="ECO:0000256" key="2">
    <source>
        <dbReference type="ARBA" id="ARBA00022475"/>
    </source>
</evidence>
<dbReference type="GO" id="GO:0005886">
    <property type="term" value="C:plasma membrane"/>
    <property type="evidence" value="ECO:0007669"/>
    <property type="project" value="UniProtKB-SubCell"/>
</dbReference>
<dbReference type="InterPro" id="IPR051170">
    <property type="entry name" value="Neural/epithelial_adhesion"/>
</dbReference>
<sequence length="410" mass="45840">MFFCATDRMSLATTLILLINFLIFGGAFQPEFADPIVNLSIPLGREATFRCHVHHLGGYRVGWVKADTKAIQAIHDHVITHNSRVSVTHNDHVTWNLHIKTVQEEDRGLYMCQINTDPMKSQIGFLDVTVPPDFAEDTSGDVMVPEGGRVQLTCRATGHPEPHVQWRKEDGSDIVIREPSGQKTRMTSYVGEHLVLSKISRSEMGAYMCIASNGIPPTISKRIMVNVHFYPVISVPNQLVGAPLGTDVTLECKVEAFPKSINYWVKDTGEMVISSVKYNVQDLSRSSFEVKMTLTVRNLQREDAGSYRCIAKNSLGEVESNIRLYEIPGPTGGYGVPLDEDDYNDQYGSAEREQEEDISKNFFERGRISSQTTAKSYDHSDNTVPVDAGVPHATSPMKLLVFIIFILFRI</sequence>
<feature type="domain" description="Ig-like" evidence="10">
    <location>
        <begin position="30"/>
        <end position="124"/>
    </location>
</feature>
<evidence type="ECO:0000256" key="4">
    <source>
        <dbReference type="ARBA" id="ARBA00022737"/>
    </source>
</evidence>
<feature type="chain" id="PRO_5040318679" description="Ig-like domain-containing protein" evidence="9">
    <location>
        <begin position="28"/>
        <end position="410"/>
    </location>
</feature>
<evidence type="ECO:0000256" key="7">
    <source>
        <dbReference type="ARBA" id="ARBA00023180"/>
    </source>
</evidence>
<dbReference type="GO" id="GO:0043005">
    <property type="term" value="C:neuron projection"/>
    <property type="evidence" value="ECO:0007669"/>
    <property type="project" value="TreeGrafter"/>
</dbReference>
<keyword evidence="12" id="KW-1185">Reference proteome</keyword>
<proteinExistence type="predicted"/>
<feature type="domain" description="Ig-like" evidence="10">
    <location>
        <begin position="231"/>
        <end position="325"/>
    </location>
</feature>
<feature type="domain" description="Ig-like" evidence="10">
    <location>
        <begin position="132"/>
        <end position="220"/>
    </location>
</feature>
<dbReference type="InterPro" id="IPR003598">
    <property type="entry name" value="Ig_sub2"/>
</dbReference>
<organism evidence="11 12">
    <name type="scientific">Brassicogethes aeneus</name>
    <name type="common">Rape pollen beetle</name>
    <name type="synonym">Meligethes aeneus</name>
    <dbReference type="NCBI Taxonomy" id="1431903"/>
    <lineage>
        <taxon>Eukaryota</taxon>
        <taxon>Metazoa</taxon>
        <taxon>Ecdysozoa</taxon>
        <taxon>Arthropoda</taxon>
        <taxon>Hexapoda</taxon>
        <taxon>Insecta</taxon>
        <taxon>Pterygota</taxon>
        <taxon>Neoptera</taxon>
        <taxon>Endopterygota</taxon>
        <taxon>Coleoptera</taxon>
        <taxon>Polyphaga</taxon>
        <taxon>Cucujiformia</taxon>
        <taxon>Nitidulidae</taxon>
        <taxon>Meligethinae</taxon>
        <taxon>Brassicogethes</taxon>
    </lineage>
</organism>
<dbReference type="Gene3D" id="2.60.40.10">
    <property type="entry name" value="Immunoglobulins"/>
    <property type="match status" value="3"/>
</dbReference>
<dbReference type="Pfam" id="PF13927">
    <property type="entry name" value="Ig_3"/>
    <property type="match status" value="2"/>
</dbReference>